<dbReference type="InterPro" id="IPR001254">
    <property type="entry name" value="Trypsin_dom"/>
</dbReference>
<proteinExistence type="predicted"/>
<evidence type="ECO:0000313" key="5">
    <source>
        <dbReference type="Proteomes" id="UP000288587"/>
    </source>
</evidence>
<dbReference type="InterPro" id="IPR043504">
    <property type="entry name" value="Peptidase_S1_PA_chymotrypsin"/>
</dbReference>
<accession>A0A3S2XUE2</accession>
<keyword evidence="2" id="KW-0732">Signal</keyword>
<dbReference type="InterPro" id="IPR018114">
    <property type="entry name" value="TRYPSIN_HIS"/>
</dbReference>
<keyword evidence="1" id="KW-0812">Transmembrane</keyword>
<dbReference type="PROSITE" id="PS00134">
    <property type="entry name" value="TRYPSIN_HIS"/>
    <property type="match status" value="1"/>
</dbReference>
<dbReference type="InterPro" id="IPR051333">
    <property type="entry name" value="CLIP_Serine_Protease"/>
</dbReference>
<dbReference type="PANTHER" id="PTHR24260">
    <property type="match status" value="1"/>
</dbReference>
<dbReference type="SMART" id="SM00020">
    <property type="entry name" value="Tryp_SPc"/>
    <property type="match status" value="1"/>
</dbReference>
<keyword evidence="1" id="KW-0472">Membrane</keyword>
<gene>
    <name evidence="4" type="ORF">EOD73_12620</name>
</gene>
<keyword evidence="1" id="KW-1133">Transmembrane helix</keyword>
<dbReference type="InterPro" id="IPR001314">
    <property type="entry name" value="Peptidase_S1A"/>
</dbReference>
<dbReference type="NCBIfam" id="TIGR02595">
    <property type="entry name" value="PEP_CTERM"/>
    <property type="match status" value="1"/>
</dbReference>
<organism evidence="4 5">
    <name type="scientific">Inhella crocodyli</name>
    <dbReference type="NCBI Taxonomy" id="2499851"/>
    <lineage>
        <taxon>Bacteria</taxon>
        <taxon>Pseudomonadati</taxon>
        <taxon>Pseudomonadota</taxon>
        <taxon>Betaproteobacteria</taxon>
        <taxon>Burkholderiales</taxon>
        <taxon>Sphaerotilaceae</taxon>
        <taxon>Inhella</taxon>
    </lineage>
</organism>
<dbReference type="InterPro" id="IPR013424">
    <property type="entry name" value="Ice-binding_C"/>
</dbReference>
<evidence type="ECO:0000259" key="3">
    <source>
        <dbReference type="PROSITE" id="PS50240"/>
    </source>
</evidence>
<feature type="chain" id="PRO_5018616938" evidence="2">
    <location>
        <begin position="26"/>
        <end position="370"/>
    </location>
</feature>
<reference evidence="4 5" key="1">
    <citation type="submission" date="2019-01" db="EMBL/GenBank/DDBJ databases">
        <authorList>
            <person name="Chen W.-M."/>
        </authorList>
    </citation>
    <scope>NUCLEOTIDE SEQUENCE [LARGE SCALE GENOMIC DNA]</scope>
    <source>
        <strain evidence="4 5">CCP-18</strain>
    </source>
</reference>
<dbReference type="RefSeq" id="WP_127683358.1">
    <property type="nucleotide sequence ID" value="NZ_SACM01000003.1"/>
</dbReference>
<keyword evidence="5" id="KW-1185">Reference proteome</keyword>
<dbReference type="AlphaFoldDB" id="A0A3S2XUE2"/>
<feature type="transmembrane region" description="Helical" evidence="1">
    <location>
        <begin position="349"/>
        <end position="365"/>
    </location>
</feature>
<evidence type="ECO:0000256" key="2">
    <source>
        <dbReference type="SAM" id="SignalP"/>
    </source>
</evidence>
<feature type="signal peptide" evidence="2">
    <location>
        <begin position="1"/>
        <end position="25"/>
    </location>
</feature>
<dbReference type="Gene3D" id="2.40.10.10">
    <property type="entry name" value="Trypsin-like serine proteases"/>
    <property type="match status" value="1"/>
</dbReference>
<evidence type="ECO:0000313" key="4">
    <source>
        <dbReference type="EMBL" id="RVT84955.1"/>
    </source>
</evidence>
<name>A0A3S2XUE2_9BURK</name>
<dbReference type="OrthoDB" id="8884718at2"/>
<dbReference type="Pfam" id="PF00089">
    <property type="entry name" value="Trypsin"/>
    <property type="match status" value="1"/>
</dbReference>
<dbReference type="Pfam" id="PF07589">
    <property type="entry name" value="PEP-CTERM"/>
    <property type="match status" value="1"/>
</dbReference>
<dbReference type="Proteomes" id="UP000288587">
    <property type="component" value="Unassembled WGS sequence"/>
</dbReference>
<dbReference type="PRINTS" id="PR00722">
    <property type="entry name" value="CHYMOTRYPSIN"/>
</dbReference>
<dbReference type="PROSITE" id="PS50240">
    <property type="entry name" value="TRYPSIN_DOM"/>
    <property type="match status" value="1"/>
</dbReference>
<dbReference type="EMBL" id="SACM01000003">
    <property type="protein sequence ID" value="RVT84955.1"/>
    <property type="molecule type" value="Genomic_DNA"/>
</dbReference>
<comment type="caution">
    <text evidence="4">The sequence shown here is derived from an EMBL/GenBank/DDBJ whole genome shotgun (WGS) entry which is preliminary data.</text>
</comment>
<protein>
    <submittedName>
        <fullName evidence="4">Trypsin-like serine protease</fullName>
    </submittedName>
</protein>
<sequence length="370" mass="37960">MISSKTTLKALAAAASLALAASASAATVTGSNKGLEWTAKSNIVGATSTGTVAAGGDPRYFATAPKYSGVATLIMEYSDGGRYICTGSLLLDTRSILTAAHCVAPQETATLVKTTAYFNNSGNPDTVPSADPASQARVIERVTINPNYTGEVIDENDIAVLRMADVAPSFAQAYTLSSLTDLQGQTYNIAGYGGRSTVGGSVGVNAGTGRLRQGNNMYDYNLGNAAFEGFFDGFFGTASTKNVWIADFDTGLAVNSQSCRIAAAVAAEDTDLTPFCNLGVTNEVSSAGGDSGGPQFVDGKLASVTSFGLSFGTGWGDAVRGLQSSFGEMNGFVPVYAHLGFITGAIPEPSSFALFGIAGLGLLAARRRRA</sequence>
<evidence type="ECO:0000256" key="1">
    <source>
        <dbReference type="SAM" id="Phobius"/>
    </source>
</evidence>
<dbReference type="GO" id="GO:0006508">
    <property type="term" value="P:proteolysis"/>
    <property type="evidence" value="ECO:0007669"/>
    <property type="project" value="UniProtKB-KW"/>
</dbReference>
<dbReference type="SUPFAM" id="SSF50494">
    <property type="entry name" value="Trypsin-like serine proteases"/>
    <property type="match status" value="1"/>
</dbReference>
<dbReference type="GO" id="GO:0004252">
    <property type="term" value="F:serine-type endopeptidase activity"/>
    <property type="evidence" value="ECO:0007669"/>
    <property type="project" value="InterPro"/>
</dbReference>
<keyword evidence="4" id="KW-0378">Hydrolase</keyword>
<keyword evidence="4" id="KW-0645">Protease</keyword>
<feature type="domain" description="Peptidase S1" evidence="3">
    <location>
        <begin position="43"/>
        <end position="347"/>
    </location>
</feature>
<dbReference type="PANTHER" id="PTHR24260:SF132">
    <property type="entry name" value="PEPTIDASE S1 DOMAIN-CONTAINING PROTEIN"/>
    <property type="match status" value="1"/>
</dbReference>
<dbReference type="InterPro" id="IPR009003">
    <property type="entry name" value="Peptidase_S1_PA"/>
</dbReference>